<comment type="caution">
    <text evidence="5">The sequence shown here is derived from an EMBL/GenBank/DDBJ whole genome shotgun (WGS) entry which is preliminary data.</text>
</comment>
<name>A0ABS4P465_9GAMM</name>
<evidence type="ECO:0000256" key="3">
    <source>
        <dbReference type="ARBA" id="ARBA00023163"/>
    </source>
</evidence>
<dbReference type="InterPro" id="IPR053142">
    <property type="entry name" value="PchR_regulatory_protein"/>
</dbReference>
<dbReference type="Gene3D" id="1.10.10.60">
    <property type="entry name" value="Homeodomain-like"/>
    <property type="match status" value="1"/>
</dbReference>
<evidence type="ECO:0000313" key="5">
    <source>
        <dbReference type="EMBL" id="MBP2167409.1"/>
    </source>
</evidence>
<dbReference type="SUPFAM" id="SSF46689">
    <property type="entry name" value="Homeodomain-like"/>
    <property type="match status" value="2"/>
</dbReference>
<gene>
    <name evidence="5" type="ORF">J2125_000601</name>
</gene>
<dbReference type="EMBL" id="JAGGMQ010000001">
    <property type="protein sequence ID" value="MBP2167409.1"/>
    <property type="molecule type" value="Genomic_DNA"/>
</dbReference>
<reference evidence="6" key="2">
    <citation type="submission" date="2023-07" db="EMBL/GenBank/DDBJ databases">
        <title>Genome mining of underrepresented organisms for secondary metabolites.</title>
        <authorList>
            <person name="D'Agostino P.M."/>
        </authorList>
    </citation>
    <scope>NUCLEOTIDE SEQUENCE [LARGE SCALE GENOMIC DNA]</scope>
    <source>
        <strain evidence="6">WS4403</strain>
    </source>
</reference>
<keyword evidence="6" id="KW-1185">Reference proteome</keyword>
<evidence type="ECO:0000313" key="6">
    <source>
        <dbReference type="Proteomes" id="UP001195624"/>
    </source>
</evidence>
<evidence type="ECO:0000259" key="4">
    <source>
        <dbReference type="PROSITE" id="PS01124"/>
    </source>
</evidence>
<dbReference type="PROSITE" id="PS01124">
    <property type="entry name" value="HTH_ARAC_FAMILY_2"/>
    <property type="match status" value="1"/>
</dbReference>
<dbReference type="InterPro" id="IPR018060">
    <property type="entry name" value="HTH_AraC"/>
</dbReference>
<organism evidence="5 6">
    <name type="scientific">Winslowiella toletana</name>
    <dbReference type="NCBI Taxonomy" id="92490"/>
    <lineage>
        <taxon>Bacteria</taxon>
        <taxon>Pseudomonadati</taxon>
        <taxon>Pseudomonadota</taxon>
        <taxon>Gammaproteobacteria</taxon>
        <taxon>Enterobacterales</taxon>
        <taxon>Erwiniaceae</taxon>
        <taxon>Winslowiella</taxon>
    </lineage>
</organism>
<dbReference type="InterPro" id="IPR009057">
    <property type="entry name" value="Homeodomain-like_sf"/>
</dbReference>
<protein>
    <submittedName>
        <fullName evidence="5">AraC-like DNA-binding protein</fullName>
    </submittedName>
</protein>
<dbReference type="InterPro" id="IPR018062">
    <property type="entry name" value="HTH_AraC-typ_CS"/>
</dbReference>
<dbReference type="Pfam" id="PF12833">
    <property type="entry name" value="HTH_18"/>
    <property type="match status" value="1"/>
</dbReference>
<dbReference type="PANTHER" id="PTHR47893:SF1">
    <property type="entry name" value="REGULATORY PROTEIN PCHR"/>
    <property type="match status" value="1"/>
</dbReference>
<keyword evidence="1" id="KW-0805">Transcription regulation</keyword>
<keyword evidence="2" id="KW-0238">DNA-binding</keyword>
<keyword evidence="3" id="KW-0804">Transcription</keyword>
<dbReference type="PROSITE" id="PS00041">
    <property type="entry name" value="HTH_ARAC_FAMILY_1"/>
    <property type="match status" value="1"/>
</dbReference>
<dbReference type="RefSeq" id="WP_040462338.1">
    <property type="nucleotide sequence ID" value="NZ_JAGGMQ010000001.1"/>
</dbReference>
<evidence type="ECO:0000256" key="2">
    <source>
        <dbReference type="ARBA" id="ARBA00023125"/>
    </source>
</evidence>
<proteinExistence type="predicted"/>
<dbReference type="PANTHER" id="PTHR47893">
    <property type="entry name" value="REGULATORY PROTEIN PCHR"/>
    <property type="match status" value="1"/>
</dbReference>
<feature type="domain" description="HTH araC/xylS-type" evidence="4">
    <location>
        <begin position="231"/>
        <end position="328"/>
    </location>
</feature>
<evidence type="ECO:0000256" key="1">
    <source>
        <dbReference type="ARBA" id="ARBA00023015"/>
    </source>
</evidence>
<dbReference type="Proteomes" id="UP001195624">
    <property type="component" value="Unassembled WGS sequence"/>
</dbReference>
<sequence>MNTQRPARQEQHFSVANFLDYGQRHGIDYRFPSLMDPVARPAQHTVVQGHVDEILLPSGISVTCSDLRVLEPYETTSVGSSPLYILVMVEGSVNLWLNGEAQYMQPGMALATCIGEQLVLNARHQQDQHLVTISLGIQPGRFHPRSEIATLLTAWQQKNPASAVWRIPDHLLTGLRCVLQPCANPVARQLMLEGLLLQLLAQQLLAPSLPDTHVIPDNQIILPPGERSRLEQVRQLLSDSPEHPHTLDALARIAAMSPSSLRCKFRQTYGDSVFNYLRDCRLALARRYLQQGHSVQQAAWMSGYQHASNFATAFRRRYGVAPSALHSA</sequence>
<dbReference type="SMART" id="SM00342">
    <property type="entry name" value="HTH_ARAC"/>
    <property type="match status" value="1"/>
</dbReference>
<reference evidence="5 6" key="1">
    <citation type="submission" date="2021-03" db="EMBL/GenBank/DDBJ databases">
        <authorList>
            <person name="D'Agostino P."/>
            <person name="Huntemann M."/>
            <person name="Clum A."/>
            <person name="Spunde A."/>
            <person name="Palaniappan K."/>
            <person name="Ritter S."/>
            <person name="Mikhailova N."/>
            <person name="Chen I.-M."/>
            <person name="Stamatis D."/>
            <person name="Reddy T."/>
            <person name="O'Malley R."/>
            <person name="Daum C."/>
            <person name="Shapiro N."/>
            <person name="Ivanova N."/>
            <person name="Kyrpides N."/>
            <person name="Woyke T."/>
        </authorList>
    </citation>
    <scope>NUCLEOTIDE SEQUENCE [LARGE SCALE GENOMIC DNA]</scope>
    <source>
        <strain evidence="5 6">WS4403</strain>
    </source>
</reference>
<accession>A0ABS4P465</accession>